<comment type="caution">
    <text evidence="1">The sequence shown here is derived from an EMBL/GenBank/DDBJ whole genome shotgun (WGS) entry which is preliminary data.</text>
</comment>
<accession>A0ACC2QC08</accession>
<gene>
    <name evidence="1" type="ORF">PYW08_008749</name>
</gene>
<protein>
    <submittedName>
        <fullName evidence="1">Uncharacterized protein</fullName>
    </submittedName>
</protein>
<dbReference type="EMBL" id="CM056798">
    <property type="protein sequence ID" value="KAJ8711795.1"/>
    <property type="molecule type" value="Genomic_DNA"/>
</dbReference>
<evidence type="ECO:0000313" key="2">
    <source>
        <dbReference type="Proteomes" id="UP001231649"/>
    </source>
</evidence>
<organism evidence="1 2">
    <name type="scientific">Mythimna loreyi</name>
    <dbReference type="NCBI Taxonomy" id="667449"/>
    <lineage>
        <taxon>Eukaryota</taxon>
        <taxon>Metazoa</taxon>
        <taxon>Ecdysozoa</taxon>
        <taxon>Arthropoda</taxon>
        <taxon>Hexapoda</taxon>
        <taxon>Insecta</taxon>
        <taxon>Pterygota</taxon>
        <taxon>Neoptera</taxon>
        <taxon>Endopterygota</taxon>
        <taxon>Lepidoptera</taxon>
        <taxon>Glossata</taxon>
        <taxon>Ditrysia</taxon>
        <taxon>Noctuoidea</taxon>
        <taxon>Noctuidae</taxon>
        <taxon>Noctuinae</taxon>
        <taxon>Hadenini</taxon>
        <taxon>Mythimna</taxon>
    </lineage>
</organism>
<dbReference type="Proteomes" id="UP001231649">
    <property type="component" value="Chromosome 22"/>
</dbReference>
<reference evidence="1" key="1">
    <citation type="submission" date="2023-03" db="EMBL/GenBank/DDBJ databases">
        <title>Chromosome-level genomes of two armyworms, Mythimna separata and Mythimna loreyi, provide insights into the biosynthesis and reception of sex pheromones.</title>
        <authorList>
            <person name="Zhao H."/>
        </authorList>
    </citation>
    <scope>NUCLEOTIDE SEQUENCE</scope>
    <source>
        <strain evidence="1">BeijingLab</strain>
    </source>
</reference>
<sequence>MFGSAQKIGLADSSIPGDVYASIETGEDLQELVLSSINKIDVQDNEKNIENDEQLNKLQNLNVTVITDDIDDSRNMGTDEKIQQSANANIDLGKAESLKLCAVCKNETSGAHKCLDCHEYVHVICGESNENEGFGANVTCKLCFRKNSINVERECAKLGLQEQANKMVSLSNSKFPCVEIGTNVLVRDPEVDRGRAAPTNVMCVVMSINPSGLYQLGNKEGTFDRLYARNEFTLSETNFINICDVPSTSLSGS</sequence>
<evidence type="ECO:0000313" key="1">
    <source>
        <dbReference type="EMBL" id="KAJ8711795.1"/>
    </source>
</evidence>
<proteinExistence type="predicted"/>
<keyword evidence="2" id="KW-1185">Reference proteome</keyword>
<name>A0ACC2QC08_9NEOP</name>